<feature type="transmembrane region" description="Helical" evidence="6">
    <location>
        <begin position="310"/>
        <end position="328"/>
    </location>
</feature>
<keyword evidence="2" id="KW-1003">Cell membrane</keyword>
<dbReference type="Proteomes" id="UP000250143">
    <property type="component" value="Chromosome"/>
</dbReference>
<evidence type="ECO:0000256" key="5">
    <source>
        <dbReference type="ARBA" id="ARBA00023136"/>
    </source>
</evidence>
<keyword evidence="5 6" id="KW-0472">Membrane</keyword>
<accession>A0ABM6X1E9</accession>
<keyword evidence="8" id="KW-1185">Reference proteome</keyword>
<feature type="transmembrane region" description="Helical" evidence="6">
    <location>
        <begin position="368"/>
        <end position="387"/>
    </location>
</feature>
<name>A0ABM6X1E9_9LACO</name>
<dbReference type="EMBL" id="CP023566">
    <property type="protein sequence ID" value="AWZ41565.1"/>
    <property type="molecule type" value="Genomic_DNA"/>
</dbReference>
<comment type="subcellular location">
    <subcellularLocation>
        <location evidence="1">Cell membrane</location>
        <topology evidence="1">Multi-pass membrane protein</topology>
    </subcellularLocation>
</comment>
<dbReference type="PANTHER" id="PTHR23513:SF6">
    <property type="entry name" value="MAJOR FACILITATOR SUPERFAMILY ASSOCIATED DOMAIN-CONTAINING PROTEIN"/>
    <property type="match status" value="1"/>
</dbReference>
<evidence type="ECO:0000256" key="3">
    <source>
        <dbReference type="ARBA" id="ARBA00022692"/>
    </source>
</evidence>
<dbReference type="InterPro" id="IPR036259">
    <property type="entry name" value="MFS_trans_sf"/>
</dbReference>
<feature type="transmembrane region" description="Helical" evidence="6">
    <location>
        <begin position="45"/>
        <end position="64"/>
    </location>
</feature>
<evidence type="ECO:0000313" key="7">
    <source>
        <dbReference type="EMBL" id="AWZ41565.1"/>
    </source>
</evidence>
<organism evidence="7 8">
    <name type="scientific">Ligilactobacillus murinus</name>
    <dbReference type="NCBI Taxonomy" id="1622"/>
    <lineage>
        <taxon>Bacteria</taxon>
        <taxon>Bacillati</taxon>
        <taxon>Bacillota</taxon>
        <taxon>Bacilli</taxon>
        <taxon>Lactobacillales</taxon>
        <taxon>Lactobacillaceae</taxon>
        <taxon>Ligilactobacillus</taxon>
    </lineage>
</organism>
<dbReference type="SUPFAM" id="SSF103473">
    <property type="entry name" value="MFS general substrate transporter"/>
    <property type="match status" value="1"/>
</dbReference>
<sequence>MCLTIYKVSELIYFLSGASDNIGDSFYNVALLLGLVEVYHIKADALSLFALLGMIPSMFAFLYSPLLARIKRTKEWLFIFRTLYLVLVVLVIISFYYKVAIGYIYVYNILFSMISCIQGALQMRLVPEALENDSELIERSVDIQYFTGNTLDILSNFVASLVLGLMSYLGLLQLSLPFLVLGIIFIVQLKTSRALLQPTTEKLPPLKSLVGYISKFFKQKQASQIIVIEAFLSGALDLLVTLAPLYLISLHIDVKWLGLVIAVQQAADFTGALLAPYVSLEHHRFFCIDYIFSGTAFLLLFLVPQLYLKLILLFLGFVLIGISGNIFEKMIYKEYRQLDFSIVSTLITSLYSFFGIIFLLLTQVYSNIIVLGIVLNILTLLFGIAIYHQSPNS</sequence>
<feature type="transmembrane region" description="Helical" evidence="6">
    <location>
        <begin position="76"/>
        <end position="97"/>
    </location>
</feature>
<evidence type="ECO:0000256" key="2">
    <source>
        <dbReference type="ARBA" id="ARBA00022475"/>
    </source>
</evidence>
<feature type="transmembrane region" description="Helical" evidence="6">
    <location>
        <begin position="168"/>
        <end position="187"/>
    </location>
</feature>
<protein>
    <submittedName>
        <fullName evidence="7">MFS transporter</fullName>
    </submittedName>
</protein>
<evidence type="ECO:0000256" key="6">
    <source>
        <dbReference type="SAM" id="Phobius"/>
    </source>
</evidence>
<gene>
    <name evidence="7" type="ORF">CPQ89_06095</name>
</gene>
<keyword evidence="4 6" id="KW-1133">Transmembrane helix</keyword>
<reference evidence="7 8" key="1">
    <citation type="submission" date="2017-09" db="EMBL/GenBank/DDBJ databases">
        <title>Predominant Lactobacillus spp. isolated from feces of mice subjected to short-term calorie restriction.</title>
        <authorList>
            <person name="Zhang C."/>
            <person name="Zhao L."/>
            <person name="Pan F."/>
        </authorList>
    </citation>
    <scope>NUCLEOTIDE SEQUENCE [LARGE SCALE GENOMIC DNA]</scope>
    <source>
        <strain evidence="7 8">CR141</strain>
    </source>
</reference>
<evidence type="ECO:0000256" key="1">
    <source>
        <dbReference type="ARBA" id="ARBA00004651"/>
    </source>
</evidence>
<dbReference type="PANTHER" id="PTHR23513">
    <property type="entry name" value="INTEGRAL MEMBRANE EFFLUX PROTEIN-RELATED"/>
    <property type="match status" value="1"/>
</dbReference>
<feature type="transmembrane region" description="Helical" evidence="6">
    <location>
        <begin position="103"/>
        <end position="121"/>
    </location>
</feature>
<feature type="transmembrane region" description="Helical" evidence="6">
    <location>
        <begin position="340"/>
        <end position="362"/>
    </location>
</feature>
<feature type="transmembrane region" description="Helical" evidence="6">
    <location>
        <begin position="285"/>
        <end position="304"/>
    </location>
</feature>
<keyword evidence="3 6" id="KW-0812">Transmembrane</keyword>
<feature type="transmembrane region" description="Helical" evidence="6">
    <location>
        <begin position="225"/>
        <end position="248"/>
    </location>
</feature>
<proteinExistence type="predicted"/>
<evidence type="ECO:0000313" key="8">
    <source>
        <dbReference type="Proteomes" id="UP000250143"/>
    </source>
</evidence>
<evidence type="ECO:0000256" key="4">
    <source>
        <dbReference type="ARBA" id="ARBA00022989"/>
    </source>
</evidence>